<reference evidence="3" key="1">
    <citation type="journal article" date="2020" name="BMC Genomics">
        <title>Correction to: Identification and distribution of gene clusters required for synthesis of sphingolipid metabolism inhibitors in diverse species of the filamentous fungus Fusarium.</title>
        <authorList>
            <person name="Kim H.S."/>
            <person name="Lohmar J.M."/>
            <person name="Busman M."/>
            <person name="Brown D.W."/>
            <person name="Naumann T.A."/>
            <person name="Divon H.H."/>
            <person name="Lysoe E."/>
            <person name="Uhlig S."/>
            <person name="Proctor R.H."/>
        </authorList>
    </citation>
    <scope>NUCLEOTIDE SEQUENCE [LARGE SCALE GENOMIC DNA]</scope>
    <source>
        <strain evidence="3">NRRL 25331</strain>
    </source>
</reference>
<feature type="compositionally biased region" description="Polar residues" evidence="1">
    <location>
        <begin position="50"/>
        <end position="62"/>
    </location>
</feature>
<evidence type="ECO:0000256" key="1">
    <source>
        <dbReference type="SAM" id="MobiDB-lite"/>
    </source>
</evidence>
<reference evidence="2 3" key="2">
    <citation type="submission" date="2020-05" db="EMBL/GenBank/DDBJ databases">
        <title>Identification and distribution of gene clusters putatively required for synthesis of sphingolipid metabolism inhibitors in phylogenetically diverse species of the filamentous fungus Fusarium.</title>
        <authorList>
            <person name="Kim H.-S."/>
            <person name="Busman M."/>
            <person name="Brown D.W."/>
            <person name="Divon H."/>
            <person name="Uhlig S."/>
            <person name="Proctor R.H."/>
        </authorList>
    </citation>
    <scope>NUCLEOTIDE SEQUENCE [LARGE SCALE GENOMIC DNA]</scope>
    <source>
        <strain evidence="2 3">NRRL 25331</strain>
    </source>
</reference>
<feature type="compositionally biased region" description="Low complexity" evidence="1">
    <location>
        <begin position="102"/>
        <end position="116"/>
    </location>
</feature>
<gene>
    <name evidence="2" type="ORF">FCIRC_7412</name>
</gene>
<feature type="region of interest" description="Disordered" evidence="1">
    <location>
        <begin position="33"/>
        <end position="143"/>
    </location>
</feature>
<dbReference type="EMBL" id="JAAQPE010000242">
    <property type="protein sequence ID" value="KAF5675428.1"/>
    <property type="molecule type" value="Genomic_DNA"/>
</dbReference>
<protein>
    <submittedName>
        <fullName evidence="2">Uncharacterized protein</fullName>
    </submittedName>
</protein>
<dbReference type="AlphaFoldDB" id="A0A8H5TRZ5"/>
<keyword evidence="3" id="KW-1185">Reference proteome</keyword>
<dbReference type="Proteomes" id="UP000572754">
    <property type="component" value="Unassembled WGS sequence"/>
</dbReference>
<organism evidence="2 3">
    <name type="scientific">Fusarium circinatum</name>
    <name type="common">Pitch canker fungus</name>
    <name type="synonym">Gibberella circinata</name>
    <dbReference type="NCBI Taxonomy" id="48490"/>
    <lineage>
        <taxon>Eukaryota</taxon>
        <taxon>Fungi</taxon>
        <taxon>Dikarya</taxon>
        <taxon>Ascomycota</taxon>
        <taxon>Pezizomycotina</taxon>
        <taxon>Sordariomycetes</taxon>
        <taxon>Hypocreomycetidae</taxon>
        <taxon>Hypocreales</taxon>
        <taxon>Nectriaceae</taxon>
        <taxon>Fusarium</taxon>
        <taxon>Fusarium fujikuroi species complex</taxon>
    </lineage>
</organism>
<evidence type="ECO:0000313" key="2">
    <source>
        <dbReference type="EMBL" id="KAF5675428.1"/>
    </source>
</evidence>
<comment type="caution">
    <text evidence="2">The sequence shown here is derived from an EMBL/GenBank/DDBJ whole genome shotgun (WGS) entry which is preliminary data.</text>
</comment>
<evidence type="ECO:0000313" key="3">
    <source>
        <dbReference type="Proteomes" id="UP000572754"/>
    </source>
</evidence>
<name>A0A8H5TRZ5_FUSCI</name>
<proteinExistence type="predicted"/>
<accession>A0A8H5TRZ5</accession>
<sequence>MRSQREQDRPRTVQMAFESALSQMQREREIIAQDAFGMNWSQGKHDESSESQALGPSTTSGEPLSETATEKDDDTEDGAAEASDRPVTQIGSVLNLPEVTVTSFDESLHSESSSDTLEGEPVKVEGPMDWDTGSSEYDYIPWT</sequence>